<evidence type="ECO:0000313" key="4">
    <source>
        <dbReference type="EMBL" id="SQB45436.1"/>
    </source>
</evidence>
<keyword evidence="2" id="KW-0597">Phosphoprotein</keyword>
<sequence>MEINDEIPLKDIAYSLSINSEKPIQFSIVADTAVDLMMKIELVLLGIETKDTFTVSKKEGKVAFTFPGQGSQRINMARDLFVVFPAMRQIIDNYPELEKVVFPSTTFSEADLKQQKETIKDTRLAQPLLGIVDLALAKFLESLGIIPDMLAGHSYGELPALCSQAYLQKIN</sequence>
<dbReference type="AlphaFoldDB" id="A0A2X2WX84"/>
<dbReference type="InterPro" id="IPR001227">
    <property type="entry name" value="Ac_transferase_dom_sf"/>
</dbReference>
<organism evidence="4 5">
    <name type="scientific">Chryseobacterium jejuense</name>
    <dbReference type="NCBI Taxonomy" id="445960"/>
    <lineage>
        <taxon>Bacteria</taxon>
        <taxon>Pseudomonadati</taxon>
        <taxon>Bacteroidota</taxon>
        <taxon>Flavobacteriia</taxon>
        <taxon>Flavobacteriales</taxon>
        <taxon>Weeksellaceae</taxon>
        <taxon>Chryseobacterium group</taxon>
        <taxon>Chryseobacterium</taxon>
    </lineage>
</organism>
<dbReference type="Gene3D" id="3.40.366.10">
    <property type="entry name" value="Malonyl-Coenzyme A Acyl Carrier Protein, domain 2"/>
    <property type="match status" value="1"/>
</dbReference>
<evidence type="ECO:0000313" key="5">
    <source>
        <dbReference type="Proteomes" id="UP000251670"/>
    </source>
</evidence>
<dbReference type="GO" id="GO:0006633">
    <property type="term" value="P:fatty acid biosynthetic process"/>
    <property type="evidence" value="ECO:0007669"/>
    <property type="project" value="TreeGrafter"/>
</dbReference>
<protein>
    <submittedName>
        <fullName evidence="4">Polyketide biosynthesis protein BaeE</fullName>
    </submittedName>
</protein>
<dbReference type="SUPFAM" id="SSF52151">
    <property type="entry name" value="FabD/lysophospholipase-like"/>
    <property type="match status" value="1"/>
</dbReference>
<feature type="domain" description="Malonyl-CoA:ACP transacylase (MAT)" evidence="3">
    <location>
        <begin position="64"/>
        <end position="168"/>
    </location>
</feature>
<evidence type="ECO:0000256" key="1">
    <source>
        <dbReference type="ARBA" id="ARBA00022450"/>
    </source>
</evidence>
<keyword evidence="1" id="KW-0596">Phosphopantetheine</keyword>
<dbReference type="EMBL" id="UAWB01000007">
    <property type="protein sequence ID" value="SQB45436.1"/>
    <property type="molecule type" value="Genomic_DNA"/>
</dbReference>
<name>A0A2X2WX84_CHRJE</name>
<evidence type="ECO:0000256" key="2">
    <source>
        <dbReference type="ARBA" id="ARBA00022553"/>
    </source>
</evidence>
<dbReference type="InterPro" id="IPR016035">
    <property type="entry name" value="Acyl_Trfase/lysoPLipase"/>
</dbReference>
<dbReference type="Proteomes" id="UP000251670">
    <property type="component" value="Unassembled WGS sequence"/>
</dbReference>
<proteinExistence type="predicted"/>
<dbReference type="InterPro" id="IPR014043">
    <property type="entry name" value="Acyl_transferase_dom"/>
</dbReference>
<dbReference type="PANTHER" id="PTHR43775">
    <property type="entry name" value="FATTY ACID SYNTHASE"/>
    <property type="match status" value="1"/>
</dbReference>
<accession>A0A2X2WX84</accession>
<evidence type="ECO:0000259" key="3">
    <source>
        <dbReference type="Pfam" id="PF00698"/>
    </source>
</evidence>
<reference evidence="4 5" key="1">
    <citation type="submission" date="2018-06" db="EMBL/GenBank/DDBJ databases">
        <authorList>
            <consortium name="Pathogen Informatics"/>
            <person name="Doyle S."/>
        </authorList>
    </citation>
    <scope>NUCLEOTIDE SEQUENCE [LARGE SCALE GENOMIC DNA]</scope>
    <source>
        <strain evidence="4 5">NCTC13492</strain>
    </source>
</reference>
<dbReference type="InterPro" id="IPR050091">
    <property type="entry name" value="PKS_NRPS_Biosynth_Enz"/>
</dbReference>
<dbReference type="GO" id="GO:0004312">
    <property type="term" value="F:fatty acid synthase activity"/>
    <property type="evidence" value="ECO:0007669"/>
    <property type="project" value="TreeGrafter"/>
</dbReference>
<dbReference type="PANTHER" id="PTHR43775:SF37">
    <property type="entry name" value="SI:DKEY-61P9.11"/>
    <property type="match status" value="1"/>
</dbReference>
<dbReference type="Pfam" id="PF00698">
    <property type="entry name" value="Acyl_transf_1"/>
    <property type="match status" value="1"/>
</dbReference>
<gene>
    <name evidence="4" type="primary">baeE</name>
    <name evidence="4" type="ORF">NCTC13492_02726</name>
</gene>